<keyword evidence="3" id="KW-0067">ATP-binding</keyword>
<evidence type="ECO:0000259" key="2">
    <source>
        <dbReference type="SMART" id="SM00382"/>
    </source>
</evidence>
<dbReference type="InterPro" id="IPR027417">
    <property type="entry name" value="P-loop_NTPase"/>
</dbReference>
<dbReference type="Pfam" id="PF00004">
    <property type="entry name" value="AAA"/>
    <property type="match status" value="1"/>
</dbReference>
<organism evidence="3 4">
    <name type="scientific">Jutongia huaianensis</name>
    <dbReference type="NCBI Taxonomy" id="2763668"/>
    <lineage>
        <taxon>Bacteria</taxon>
        <taxon>Bacillati</taxon>
        <taxon>Bacillota</taxon>
        <taxon>Clostridia</taxon>
        <taxon>Lachnospirales</taxon>
        <taxon>Lachnospiraceae</taxon>
        <taxon>Jutongia</taxon>
    </lineage>
</organism>
<dbReference type="GO" id="GO:0005524">
    <property type="term" value="F:ATP binding"/>
    <property type="evidence" value="ECO:0007669"/>
    <property type="project" value="UniProtKB-KW"/>
</dbReference>
<dbReference type="EMBL" id="JACRSX010000004">
    <property type="protein sequence ID" value="MBC8562061.1"/>
    <property type="molecule type" value="Genomic_DNA"/>
</dbReference>
<dbReference type="InterPro" id="IPR003959">
    <property type="entry name" value="ATPase_AAA_core"/>
</dbReference>
<accession>A0ABR7N0A1</accession>
<evidence type="ECO:0000313" key="3">
    <source>
        <dbReference type="EMBL" id="MBC8562061.1"/>
    </source>
</evidence>
<dbReference type="InterPro" id="IPR003593">
    <property type="entry name" value="AAA+_ATPase"/>
</dbReference>
<dbReference type="SUPFAM" id="SSF52540">
    <property type="entry name" value="P-loop containing nucleoside triphosphate hydrolases"/>
    <property type="match status" value="1"/>
</dbReference>
<keyword evidence="1" id="KW-0175">Coiled coil</keyword>
<dbReference type="SMART" id="SM00382">
    <property type="entry name" value="AAA"/>
    <property type="match status" value="1"/>
</dbReference>
<keyword evidence="3" id="KW-0547">Nucleotide-binding</keyword>
<gene>
    <name evidence="3" type="ORF">H8704_05340</name>
</gene>
<keyword evidence="4" id="KW-1185">Reference proteome</keyword>
<name>A0ABR7N0A1_9FIRM</name>
<evidence type="ECO:0000313" key="4">
    <source>
        <dbReference type="Proteomes" id="UP000606193"/>
    </source>
</evidence>
<dbReference type="Gene3D" id="3.40.50.300">
    <property type="entry name" value="P-loop containing nucleotide triphosphate hydrolases"/>
    <property type="match status" value="1"/>
</dbReference>
<dbReference type="CDD" id="cd00009">
    <property type="entry name" value="AAA"/>
    <property type="match status" value="1"/>
</dbReference>
<reference evidence="3 4" key="1">
    <citation type="submission" date="2020-08" db="EMBL/GenBank/DDBJ databases">
        <title>Genome public.</title>
        <authorList>
            <person name="Liu C."/>
            <person name="Sun Q."/>
        </authorList>
    </citation>
    <scope>NUCLEOTIDE SEQUENCE [LARGE SCALE GENOMIC DNA]</scope>
    <source>
        <strain evidence="3 4">NSJ-37</strain>
    </source>
</reference>
<feature type="coiled-coil region" evidence="1">
    <location>
        <begin position="356"/>
        <end position="386"/>
    </location>
</feature>
<evidence type="ECO:0000256" key="1">
    <source>
        <dbReference type="SAM" id="Coils"/>
    </source>
</evidence>
<dbReference type="RefSeq" id="WP_249297601.1">
    <property type="nucleotide sequence ID" value="NZ_JACRSX010000004.1"/>
</dbReference>
<comment type="caution">
    <text evidence="3">The sequence shown here is derived from an EMBL/GenBank/DDBJ whole genome shotgun (WGS) entry which is preliminary data.</text>
</comment>
<feature type="domain" description="AAA+ ATPase" evidence="2">
    <location>
        <begin position="32"/>
        <end position="185"/>
    </location>
</feature>
<dbReference type="Proteomes" id="UP000606193">
    <property type="component" value="Unassembled WGS sequence"/>
</dbReference>
<sequence length="497" mass="57429">MNIKEAKNEIKNTVQAYLKKDEMGDYKIPSVRQRPILLMGPPGIGKTQIMEQIARECKVALVAYNITHHTRQSAVGLPFIRETSYDGKTYSVTEYTMSEIIASVYRRMEETGLQEGILFVDEINCVSETLAPTMLQFLQGKMFGNQKVPEGWVIVAAGNPPEYNKSVRDFDMVTLDRVRRIDVEADYGVWKEYARKQRIHGALLSYLELRPKNFYRVEADVDGLQFVTARGWEDLSQLVYAYEELGLPAGEEVVYEFLRHHDVAEDVAAYLELYHKYQDDYGIPEILKGCVRTEVYTRLFHAAFDERVSVVELLTDALQSRLGQICRQKRKTDRWYDYLKEYQHTLKEEETHQTPAEQYKMLLEKLEAMNQKAGRAELEENSALREKESLVREMAAFQPAAAEAKEAFGEAAAGFEQCRQQLELLEQEGEKAVEAAFDFMENAFGNGQEMILFVTELTLMTEAVQFFAQHPCERYLQYNQELLIGTRRRELLDELNQ</sequence>
<protein>
    <submittedName>
        <fullName evidence="3">ATP-binding protein</fullName>
    </submittedName>
</protein>
<proteinExistence type="predicted"/>